<proteinExistence type="predicted"/>
<dbReference type="RefSeq" id="WP_163456591.1">
    <property type="nucleotide sequence ID" value="NZ_JAAGOH010000005.1"/>
</dbReference>
<dbReference type="SFLD" id="SFLDS00005">
    <property type="entry name" value="Isoprenoid_Synthase_Type_I"/>
    <property type="match status" value="1"/>
</dbReference>
<sequence length="293" mass="32806">MSVNHYENFPVASLLCPPVLRPAVVAIYRFARTADDLADEGEVALFDRLEALDSLRDGVTALWADNTVAERWADILAPLLRVRQRHALPLQPFLDLLSAFRQDCANPVHPDMASVLDYCARSANPVGRLMLHLYGVHDPASQAQSDAICTALQLINFWQDLGQDLTRGRLYLPRDLLLQQHLARDHDLTADALCRHLQCLAAHPEGRQTLRAVVAARCQEARTLMLSGADLPLRLPGRIGWELRLVVQGGLRILDHIQAMDHNTALSRPRLGPADLPLLIWRAARQRPQDRQP</sequence>
<dbReference type="InterPro" id="IPR002060">
    <property type="entry name" value="Squ/phyt_synthse"/>
</dbReference>
<dbReference type="SFLD" id="SFLDG01018">
    <property type="entry name" value="Squalene/Phytoene_Synthase_Lik"/>
    <property type="match status" value="1"/>
</dbReference>
<dbReference type="InterPro" id="IPR044843">
    <property type="entry name" value="Trans_IPPS_bact-type"/>
</dbReference>
<evidence type="ECO:0000313" key="1">
    <source>
        <dbReference type="EMBL" id="NDY90732.1"/>
    </source>
</evidence>
<protein>
    <submittedName>
        <fullName evidence="1">Squalene synthase HpnC</fullName>
        <ecNumber evidence="1">2.5.1.21</ecNumber>
    </submittedName>
</protein>
<dbReference type="SUPFAM" id="SSF48576">
    <property type="entry name" value="Terpenoid synthases"/>
    <property type="match status" value="1"/>
</dbReference>
<keyword evidence="1" id="KW-0808">Transferase</keyword>
<reference evidence="1 2" key="1">
    <citation type="submission" date="2020-02" db="EMBL/GenBank/DDBJ databases">
        <title>Ideonella bacterium strain TBM-1.</title>
        <authorList>
            <person name="Chen W.-M."/>
        </authorList>
    </citation>
    <scope>NUCLEOTIDE SEQUENCE [LARGE SCALE GENOMIC DNA]</scope>
    <source>
        <strain evidence="1 2">TBM-1</strain>
    </source>
</reference>
<comment type="caution">
    <text evidence="1">The sequence shown here is derived from an EMBL/GenBank/DDBJ whole genome shotgun (WGS) entry which is preliminary data.</text>
</comment>
<dbReference type="InterPro" id="IPR017827">
    <property type="entry name" value="HSQ_synthase_HpnC"/>
</dbReference>
<evidence type="ECO:0000313" key="2">
    <source>
        <dbReference type="Proteomes" id="UP000484255"/>
    </source>
</evidence>
<dbReference type="PANTHER" id="PTHR31480">
    <property type="entry name" value="BIFUNCTIONAL LYCOPENE CYCLASE/PHYTOENE SYNTHASE"/>
    <property type="match status" value="1"/>
</dbReference>
<dbReference type="GO" id="GO:0004311">
    <property type="term" value="F:geranylgeranyl diphosphate synthase activity"/>
    <property type="evidence" value="ECO:0007669"/>
    <property type="project" value="InterPro"/>
</dbReference>
<dbReference type="EC" id="2.5.1.21" evidence="1"/>
<organism evidence="1 2">
    <name type="scientific">Ideonella livida</name>
    <dbReference type="NCBI Taxonomy" id="2707176"/>
    <lineage>
        <taxon>Bacteria</taxon>
        <taxon>Pseudomonadati</taxon>
        <taxon>Pseudomonadota</taxon>
        <taxon>Betaproteobacteria</taxon>
        <taxon>Burkholderiales</taxon>
        <taxon>Sphaerotilaceae</taxon>
        <taxon>Ideonella</taxon>
    </lineage>
</organism>
<name>A0A7C9PGA8_9BURK</name>
<dbReference type="SFLD" id="SFLDG01212">
    <property type="entry name" value="Phytoene_synthase_like"/>
    <property type="match status" value="1"/>
</dbReference>
<dbReference type="AlphaFoldDB" id="A0A7C9PGA8"/>
<dbReference type="Pfam" id="PF00494">
    <property type="entry name" value="SQS_PSY"/>
    <property type="match status" value="1"/>
</dbReference>
<dbReference type="NCBIfam" id="TIGR03464">
    <property type="entry name" value="HpnC"/>
    <property type="match status" value="1"/>
</dbReference>
<gene>
    <name evidence="1" type="primary">hpnC</name>
    <name evidence="1" type="ORF">G3A44_05935</name>
</gene>
<dbReference type="EMBL" id="JAAGOH010000005">
    <property type="protein sequence ID" value="NDY90732.1"/>
    <property type="molecule type" value="Genomic_DNA"/>
</dbReference>
<accession>A0A7C9PGA8</accession>
<keyword evidence="2" id="KW-1185">Reference proteome</keyword>
<dbReference type="Gene3D" id="1.10.600.10">
    <property type="entry name" value="Farnesyl Diphosphate Synthase"/>
    <property type="match status" value="1"/>
</dbReference>
<dbReference type="InterPro" id="IPR008949">
    <property type="entry name" value="Isoprenoid_synthase_dom_sf"/>
</dbReference>
<dbReference type="Proteomes" id="UP000484255">
    <property type="component" value="Unassembled WGS sequence"/>
</dbReference>
<dbReference type="GO" id="GO:0051996">
    <property type="term" value="F:squalene synthase [NAD(P)H] activity"/>
    <property type="evidence" value="ECO:0007669"/>
    <property type="project" value="UniProtKB-EC"/>
</dbReference>